<evidence type="ECO:0000256" key="2">
    <source>
        <dbReference type="ARBA" id="ARBA00001946"/>
    </source>
</evidence>
<organism evidence="19 20">
    <name type="scientific">Limosilactobacillus fermentum</name>
    <name type="common">Lactobacillus fermentum</name>
    <dbReference type="NCBI Taxonomy" id="1613"/>
    <lineage>
        <taxon>Bacteria</taxon>
        <taxon>Bacillati</taxon>
        <taxon>Bacillota</taxon>
        <taxon>Bacilli</taxon>
        <taxon>Lactobacillales</taxon>
        <taxon>Lactobacillaceae</taxon>
        <taxon>Limosilactobacillus</taxon>
    </lineage>
</organism>
<dbReference type="Proteomes" id="UP000094714">
    <property type="component" value="Chromosome"/>
</dbReference>
<evidence type="ECO:0000256" key="15">
    <source>
        <dbReference type="ARBA" id="ARBA00047657"/>
    </source>
</evidence>
<comment type="catalytic activity">
    <reaction evidence="1 16">
        <text>[HPr protein]-L-serine + ATP = [HPr protein]-O-phospho-L-serine + ADP + H(+)</text>
        <dbReference type="Rhea" id="RHEA:46600"/>
        <dbReference type="Rhea" id="RHEA-COMP:11602"/>
        <dbReference type="Rhea" id="RHEA-COMP:11603"/>
        <dbReference type="ChEBI" id="CHEBI:15378"/>
        <dbReference type="ChEBI" id="CHEBI:29999"/>
        <dbReference type="ChEBI" id="CHEBI:30616"/>
        <dbReference type="ChEBI" id="CHEBI:83421"/>
        <dbReference type="ChEBI" id="CHEBI:456216"/>
    </reaction>
</comment>
<dbReference type="InterPro" id="IPR027417">
    <property type="entry name" value="P-loop_NTPase"/>
</dbReference>
<keyword evidence="10 16" id="KW-0067">ATP-binding</keyword>
<evidence type="ECO:0000256" key="5">
    <source>
        <dbReference type="ARBA" id="ARBA00022527"/>
    </source>
</evidence>
<dbReference type="RefSeq" id="WP_069776023.1">
    <property type="nucleotide sequence ID" value="NZ_CP017151.1"/>
</dbReference>
<comment type="domain">
    <text evidence="16">The Walker A ATP-binding motif also binds Pi and PPi.</text>
</comment>
<comment type="subunit">
    <text evidence="16">Homohexamer.</text>
</comment>
<evidence type="ECO:0000256" key="13">
    <source>
        <dbReference type="ARBA" id="ARBA00023277"/>
    </source>
</evidence>
<dbReference type="GO" id="GO:0000155">
    <property type="term" value="F:phosphorelay sensor kinase activity"/>
    <property type="evidence" value="ECO:0007669"/>
    <property type="project" value="InterPro"/>
</dbReference>
<comment type="miscellaneous">
    <text evidence="16">Both phosphorylation and phosphorolysis are carried out by the same active site and suggest a common mechanism for both reactions.</text>
</comment>
<dbReference type="InterPro" id="IPR003755">
    <property type="entry name" value="HPr(Ser)_kin/Pase"/>
</dbReference>
<keyword evidence="5 16" id="KW-0723">Serine/threonine-protein kinase</keyword>
<dbReference type="InterPro" id="IPR028979">
    <property type="entry name" value="Ser_kin/Pase_Hpr-like_N_sf"/>
</dbReference>
<evidence type="ECO:0000313" key="19">
    <source>
        <dbReference type="EMBL" id="AOR74670.1"/>
    </source>
</evidence>
<feature type="active site" evidence="16">
    <location>
        <position position="141"/>
    </location>
</feature>
<evidence type="ECO:0000256" key="11">
    <source>
        <dbReference type="ARBA" id="ARBA00022842"/>
    </source>
</evidence>
<feature type="active site" description="Proton acceptor; for phosphorylation activity. Proton donor; for dephosphorylation activity" evidence="16">
    <location>
        <position position="180"/>
    </location>
</feature>
<dbReference type="SUPFAM" id="SSF53795">
    <property type="entry name" value="PEP carboxykinase-like"/>
    <property type="match status" value="1"/>
</dbReference>
<feature type="region of interest" description="Important for the catalytic mechanism of dephosphorylation" evidence="16">
    <location>
        <begin position="267"/>
        <end position="272"/>
    </location>
</feature>
<comment type="function">
    <text evidence="16">Catalyzes the ATP- as well as the pyrophosphate-dependent phosphorylation of a specific serine residue in HPr, a phosphocarrier protein of the phosphoenolpyruvate-dependent sugar phosphotransferase system (PTS). HprK/P also catalyzes the pyrophosphate-producing, inorganic phosphate-dependent dephosphorylation (phosphorolysis) of seryl-phosphorylated HPr (P-Ser-HPr). The two antagonistic activities of HprK/P are regulated by several intracellular metabolites, which change their concentration in response to the absence or presence of rapidly metabolisable carbon sources (glucose, fructose, etc.) in the growth medium. Therefore, by controlling the phosphorylation state of HPr, HPrK/P is a sensor enzyme that plays a major role in the regulation of carbon metabolism and sugar transport: it mediates carbon catabolite repression (CCR), and regulates PTS-catalyzed carbohydrate uptake and inducer exclusion.</text>
</comment>
<dbReference type="SUPFAM" id="SSF75138">
    <property type="entry name" value="HprK N-terminal domain-like"/>
    <property type="match status" value="1"/>
</dbReference>
<dbReference type="GO" id="GO:0005524">
    <property type="term" value="F:ATP binding"/>
    <property type="evidence" value="ECO:0007669"/>
    <property type="project" value="UniProtKB-UniRule"/>
</dbReference>
<reference evidence="19 20" key="1">
    <citation type="submission" date="2016-09" db="EMBL/GenBank/DDBJ databases">
        <title>Genome Sequence of the Lactobacillus fermentum strain NCC2970 (CNCM I-5068).</title>
        <authorList>
            <person name="Barretto C."/>
            <person name="Ngom-Bru C."/>
            <person name="Genevaz A."/>
            <person name="Fournier C."/>
            <person name="Moine D."/>
            <person name="Kassam M."/>
            <person name="Iltis A."/>
            <person name="Sagory-Zalkind P."/>
            <person name="Faucherand G."/>
            <person name="Descombes P."/>
            <person name="Duboux S."/>
        </authorList>
    </citation>
    <scope>NUCLEOTIDE SEQUENCE [LARGE SCALE GENOMIC DNA]</scope>
    <source>
        <strain evidence="19 20">NCC2970</strain>
    </source>
</reference>
<comment type="catalytic activity">
    <reaction evidence="15 16">
        <text>[HPr protein]-O-phospho-L-serine + phosphate + H(+) = [HPr protein]-L-serine + diphosphate</text>
        <dbReference type="Rhea" id="RHEA:46604"/>
        <dbReference type="Rhea" id="RHEA-COMP:11602"/>
        <dbReference type="Rhea" id="RHEA-COMP:11603"/>
        <dbReference type="ChEBI" id="CHEBI:15378"/>
        <dbReference type="ChEBI" id="CHEBI:29999"/>
        <dbReference type="ChEBI" id="CHEBI:33019"/>
        <dbReference type="ChEBI" id="CHEBI:43474"/>
        <dbReference type="ChEBI" id="CHEBI:83421"/>
    </reaction>
</comment>
<evidence type="ECO:0000259" key="17">
    <source>
        <dbReference type="Pfam" id="PF02603"/>
    </source>
</evidence>
<feature type="active site" evidence="16">
    <location>
        <position position="246"/>
    </location>
</feature>
<keyword evidence="11 16" id="KW-0460">Magnesium</keyword>
<evidence type="ECO:0000256" key="3">
    <source>
        <dbReference type="ARBA" id="ARBA00006883"/>
    </source>
</evidence>
<dbReference type="EC" id="2.7.11.-" evidence="16"/>
<feature type="region of interest" description="Important for the catalytic mechanism of both phosphorylation and dephosphorylation" evidence="16">
    <location>
        <begin position="204"/>
        <end position="213"/>
    </location>
</feature>
<evidence type="ECO:0000313" key="20">
    <source>
        <dbReference type="Proteomes" id="UP000094714"/>
    </source>
</evidence>
<protein>
    <recommendedName>
        <fullName evidence="4 16">HPr kinase/phosphorylase</fullName>
        <shortName evidence="16">HPrK/P</shortName>
        <ecNumber evidence="16">2.7.11.-</ecNumber>
        <ecNumber evidence="16">2.7.4.-</ecNumber>
    </recommendedName>
    <alternativeName>
        <fullName evidence="14 16">HPr(Ser) kinase/phosphorylase</fullName>
    </alternativeName>
</protein>
<dbReference type="PANTHER" id="PTHR30305">
    <property type="entry name" value="PROTEIN YJDM-RELATED"/>
    <property type="match status" value="1"/>
</dbReference>
<evidence type="ECO:0000256" key="12">
    <source>
        <dbReference type="ARBA" id="ARBA00023268"/>
    </source>
</evidence>
<dbReference type="InterPro" id="IPR011126">
    <property type="entry name" value="Hpr_kin/Pase_Hpr_N"/>
</dbReference>
<feature type="active site" evidence="16">
    <location>
        <position position="162"/>
    </location>
</feature>
<evidence type="ECO:0000256" key="1">
    <source>
        <dbReference type="ARBA" id="ARBA00001120"/>
    </source>
</evidence>
<evidence type="ECO:0000259" key="18">
    <source>
        <dbReference type="Pfam" id="PF07475"/>
    </source>
</evidence>
<dbReference type="Pfam" id="PF07475">
    <property type="entry name" value="Hpr_kinase_C"/>
    <property type="match status" value="1"/>
</dbReference>
<sequence>MPNVDSVTVADLAQNVRLTVLQGEDYLNRQITTSDICRPSLEFAGYFKHYPAMRIQLLGITETSFAKEVPADKRCEYIERMCTPQTPCFVVSTDLPVMDELKTAAEKAHIPILGTPLTSSRILGNMTSYLVGPLAPRESLHGVLVDISGVGVLITGDSGVGKSETALELVRRGHRLVADDRVEVYARDEQTLVGAAPTILQHLMEIRGIGIIDVMTLYGSGAVLPQDTIDFIVHLEIWTPDSQFDRLGDQGDTQFIQDVAIPKVSVPVKTGRSLAIIIESAAMNFRAQTMGYDATKTFDENLNRLIQQNSERDRKEAEND</sequence>
<dbReference type="GO" id="GO:0000287">
    <property type="term" value="F:magnesium ion binding"/>
    <property type="evidence" value="ECO:0007669"/>
    <property type="project" value="UniProtKB-UniRule"/>
</dbReference>
<dbReference type="CDD" id="cd01918">
    <property type="entry name" value="HprK_C"/>
    <property type="match status" value="1"/>
</dbReference>
<dbReference type="Pfam" id="PF02603">
    <property type="entry name" value="Hpr_kinase_N"/>
    <property type="match status" value="1"/>
</dbReference>
<feature type="binding site" evidence="16">
    <location>
        <position position="163"/>
    </location>
    <ligand>
        <name>Mg(2+)</name>
        <dbReference type="ChEBI" id="CHEBI:18420"/>
    </ligand>
</feature>
<dbReference type="GO" id="GO:0004712">
    <property type="term" value="F:protein serine/threonine/tyrosine kinase activity"/>
    <property type="evidence" value="ECO:0007669"/>
    <property type="project" value="UniProtKB-UniRule"/>
</dbReference>
<evidence type="ECO:0000256" key="16">
    <source>
        <dbReference type="HAMAP-Rule" id="MF_01249"/>
    </source>
</evidence>
<keyword evidence="9 16" id="KW-0418">Kinase</keyword>
<accession>A0A1D7ZXV2</accession>
<comment type="similarity">
    <text evidence="3 16">Belongs to the HPrK/P family.</text>
</comment>
<evidence type="ECO:0000256" key="7">
    <source>
        <dbReference type="ARBA" id="ARBA00022723"/>
    </source>
</evidence>
<dbReference type="Gene3D" id="3.40.50.300">
    <property type="entry name" value="P-loop containing nucleotide triphosphate hydrolases"/>
    <property type="match status" value="1"/>
</dbReference>
<evidence type="ECO:0000256" key="14">
    <source>
        <dbReference type="ARBA" id="ARBA00033012"/>
    </source>
</evidence>
<feature type="domain" description="HPr kinase/phosphorylase C-terminal" evidence="18">
    <location>
        <begin position="134"/>
        <end position="301"/>
    </location>
</feature>
<dbReference type="AlphaFoldDB" id="A0A1D7ZXV2"/>
<dbReference type="EMBL" id="CP017151">
    <property type="protein sequence ID" value="AOR74670.1"/>
    <property type="molecule type" value="Genomic_DNA"/>
</dbReference>
<keyword evidence="7 16" id="KW-0479">Metal-binding</keyword>
<dbReference type="GO" id="GO:0004674">
    <property type="term" value="F:protein serine/threonine kinase activity"/>
    <property type="evidence" value="ECO:0007669"/>
    <property type="project" value="UniProtKB-KW"/>
</dbReference>
<dbReference type="Gene3D" id="3.40.1390.20">
    <property type="entry name" value="HprK N-terminal domain-like"/>
    <property type="match status" value="1"/>
</dbReference>
<dbReference type="InterPro" id="IPR011104">
    <property type="entry name" value="Hpr_kin/Pase_C"/>
</dbReference>
<keyword evidence="6 16" id="KW-0808">Transferase</keyword>
<gene>
    <name evidence="16" type="primary">hprK</name>
    <name evidence="19" type="ORF">LACFE_CDS1217</name>
</gene>
<dbReference type="GO" id="GO:0006109">
    <property type="term" value="P:regulation of carbohydrate metabolic process"/>
    <property type="evidence" value="ECO:0007669"/>
    <property type="project" value="UniProtKB-UniRule"/>
</dbReference>
<comment type="cofactor">
    <cofactor evidence="2 16">
        <name>Mg(2+)</name>
        <dbReference type="ChEBI" id="CHEBI:18420"/>
    </cofactor>
</comment>
<proteinExistence type="inferred from homology"/>
<dbReference type="PANTHER" id="PTHR30305:SF1">
    <property type="entry name" value="HPR KINASE_PHOSPHORYLASE"/>
    <property type="match status" value="1"/>
</dbReference>
<feature type="binding site" evidence="16">
    <location>
        <position position="205"/>
    </location>
    <ligand>
        <name>Mg(2+)</name>
        <dbReference type="ChEBI" id="CHEBI:18420"/>
    </ligand>
</feature>
<feature type="binding site" evidence="16">
    <location>
        <begin position="156"/>
        <end position="163"/>
    </location>
    <ligand>
        <name>ATP</name>
        <dbReference type="ChEBI" id="CHEBI:30616"/>
    </ligand>
</feature>
<evidence type="ECO:0000256" key="10">
    <source>
        <dbReference type="ARBA" id="ARBA00022840"/>
    </source>
</evidence>
<name>A0A1D7ZXV2_LIMFE</name>
<dbReference type="EC" id="2.7.4.-" evidence="16"/>
<evidence type="ECO:0000256" key="4">
    <source>
        <dbReference type="ARBA" id="ARBA00018922"/>
    </source>
</evidence>
<dbReference type="PATRIC" id="fig|1613.112.peg.1275"/>
<keyword evidence="13 16" id="KW-0119">Carbohydrate metabolism</keyword>
<dbReference type="HAMAP" id="MF_01249">
    <property type="entry name" value="HPr_kinase"/>
    <property type="match status" value="1"/>
</dbReference>
<dbReference type="FunFam" id="3.40.50.300:FF:000174">
    <property type="entry name" value="HPr kinase/phosphorylase"/>
    <property type="match status" value="1"/>
</dbReference>
<keyword evidence="8 16" id="KW-0547">Nucleotide-binding</keyword>
<keyword evidence="12 16" id="KW-0511">Multifunctional enzyme</keyword>
<dbReference type="NCBIfam" id="TIGR00679">
    <property type="entry name" value="hpr-ser"/>
    <property type="match status" value="1"/>
</dbReference>
<evidence type="ECO:0000256" key="9">
    <source>
        <dbReference type="ARBA" id="ARBA00022777"/>
    </source>
</evidence>
<evidence type="ECO:0000256" key="6">
    <source>
        <dbReference type="ARBA" id="ARBA00022679"/>
    </source>
</evidence>
<evidence type="ECO:0000256" key="8">
    <source>
        <dbReference type="ARBA" id="ARBA00022741"/>
    </source>
</evidence>
<feature type="domain" description="HPr(Ser) kinase/phosphorylase N-terminal" evidence="17">
    <location>
        <begin position="7"/>
        <end position="130"/>
    </location>
</feature>